<dbReference type="GeneID" id="59341193"/>
<dbReference type="PROSITE" id="PS50181">
    <property type="entry name" value="FBOX"/>
    <property type="match status" value="1"/>
</dbReference>
<dbReference type="RefSeq" id="XP_037226587.1">
    <property type="nucleotide sequence ID" value="XM_037358677.1"/>
</dbReference>
<evidence type="ECO:0000259" key="1">
    <source>
        <dbReference type="PROSITE" id="PS50181"/>
    </source>
</evidence>
<name>A0A8H6TG01_9AGAR</name>
<dbReference type="AlphaFoldDB" id="A0A8H6TG01"/>
<dbReference type="InterPro" id="IPR011047">
    <property type="entry name" value="Quinoprotein_ADH-like_sf"/>
</dbReference>
<evidence type="ECO:0000313" key="3">
    <source>
        <dbReference type="Proteomes" id="UP000636479"/>
    </source>
</evidence>
<feature type="domain" description="F-box" evidence="1">
    <location>
        <begin position="1"/>
        <end position="47"/>
    </location>
</feature>
<gene>
    <name evidence="2" type="ORF">MIND_00175900</name>
</gene>
<proteinExistence type="predicted"/>
<evidence type="ECO:0000313" key="2">
    <source>
        <dbReference type="EMBL" id="KAF7316564.1"/>
    </source>
</evidence>
<sequence length="554" mass="60984">MSFPLPPELTLSILSHLPISSLPALNATSLAWYTFIQTNESAVYRNIAIESFSLPPSTTFSGLNMLLSQRAVAGATDWKALCKAQHHIEQSWLGKAASSVTFYPATGPNVHRIKVDEHRGLIVTTAGARDPRLRVVDMNTGELVWALPERYVCAYAHCEYDNGYIIFNRRFSSDKEVWRLVEDGATVDGFAPSNPPDELQLRAAEQVSYKRKFIPWALLRPPENASTRAFRLAYPTLMAASATDMYFWDVPSGALVRTIPYYSDVGELNYVEVSRQKDGLAFICGTNALRAFSRATGRRVLDIPSTRHSYADNSYVFEADEGHLGWLPSAVLKQQPVQHRNTLELPGQLLDEFVAVHISECGSHIAALLSSSRLIIIPFFHRVIDGQNTLREIALDVQVGSPRGASKYLSFENGRIGLATVAGIYVLSLDFDSCLCAMSPEITVVRAAWFNSAVGLNSITCLQLGPSGIYFNWSAHGLVDVTNPQHCSIAGENLPPDGDAEGMYAESLLEDRITARAPNGSEVVQVFEFAQHSRFSYVVSVNLTPVIAEAGHVE</sequence>
<accession>A0A8H6TG01</accession>
<protein>
    <submittedName>
        <fullName evidence="2">F-box domain-containing protein</fullName>
    </submittedName>
</protein>
<dbReference type="InterPro" id="IPR001810">
    <property type="entry name" value="F-box_dom"/>
</dbReference>
<comment type="caution">
    <text evidence="2">The sequence shown here is derived from an EMBL/GenBank/DDBJ whole genome shotgun (WGS) entry which is preliminary data.</text>
</comment>
<dbReference type="OrthoDB" id="550575at2759"/>
<dbReference type="SUPFAM" id="SSF81383">
    <property type="entry name" value="F-box domain"/>
    <property type="match status" value="1"/>
</dbReference>
<keyword evidence="3" id="KW-1185">Reference proteome</keyword>
<dbReference type="InterPro" id="IPR036047">
    <property type="entry name" value="F-box-like_dom_sf"/>
</dbReference>
<organism evidence="2 3">
    <name type="scientific">Mycena indigotica</name>
    <dbReference type="NCBI Taxonomy" id="2126181"/>
    <lineage>
        <taxon>Eukaryota</taxon>
        <taxon>Fungi</taxon>
        <taxon>Dikarya</taxon>
        <taxon>Basidiomycota</taxon>
        <taxon>Agaricomycotina</taxon>
        <taxon>Agaricomycetes</taxon>
        <taxon>Agaricomycetidae</taxon>
        <taxon>Agaricales</taxon>
        <taxon>Marasmiineae</taxon>
        <taxon>Mycenaceae</taxon>
        <taxon>Mycena</taxon>
    </lineage>
</organism>
<dbReference type="SUPFAM" id="SSF50998">
    <property type="entry name" value="Quinoprotein alcohol dehydrogenase-like"/>
    <property type="match status" value="1"/>
</dbReference>
<reference evidence="2" key="1">
    <citation type="submission" date="2020-05" db="EMBL/GenBank/DDBJ databases">
        <title>Mycena genomes resolve the evolution of fungal bioluminescence.</title>
        <authorList>
            <person name="Tsai I.J."/>
        </authorList>
    </citation>
    <scope>NUCLEOTIDE SEQUENCE</scope>
    <source>
        <strain evidence="2">171206Taipei</strain>
    </source>
</reference>
<dbReference type="EMBL" id="JACAZF010000001">
    <property type="protein sequence ID" value="KAF7316564.1"/>
    <property type="molecule type" value="Genomic_DNA"/>
</dbReference>
<dbReference type="Proteomes" id="UP000636479">
    <property type="component" value="Unassembled WGS sequence"/>
</dbReference>
<dbReference type="Gene3D" id="1.20.1280.50">
    <property type="match status" value="1"/>
</dbReference>